<accession>A0A4R9GAB8</accession>
<evidence type="ECO:0008006" key="4">
    <source>
        <dbReference type="Google" id="ProtNLM"/>
    </source>
</evidence>
<dbReference type="PANTHER" id="PTHR30531:SF12">
    <property type="entry name" value="FLAGELLAR BIOSYNTHETIC PROTEIN FLHB"/>
    <property type="match status" value="1"/>
</dbReference>
<dbReference type="RefSeq" id="WP_135768841.1">
    <property type="nucleotide sequence ID" value="NZ_RQET01000010.1"/>
</dbReference>
<name>A0A4R9GAB8_9LEPT</name>
<dbReference type="GO" id="GO:0005886">
    <property type="term" value="C:plasma membrane"/>
    <property type="evidence" value="ECO:0007669"/>
    <property type="project" value="TreeGrafter"/>
</dbReference>
<dbReference type="PRINTS" id="PR00950">
    <property type="entry name" value="TYPE3IMSPROT"/>
</dbReference>
<comment type="similarity">
    <text evidence="1">Belongs to the type III secretion exporter family.</text>
</comment>
<evidence type="ECO:0000313" key="2">
    <source>
        <dbReference type="EMBL" id="TGK08696.1"/>
    </source>
</evidence>
<sequence>MERLKLGIALKFVPKQDTAPKVVATGEGFLADHIRRVAENHRIPIVSNPPLAESLYSLQAGEEIPENLYRAVAAVFAYLLGENEAGEMF</sequence>
<comment type="caution">
    <text evidence="2">The sequence shown here is derived from an EMBL/GenBank/DDBJ whole genome shotgun (WGS) entry which is preliminary data.</text>
</comment>
<dbReference type="GO" id="GO:0009306">
    <property type="term" value="P:protein secretion"/>
    <property type="evidence" value="ECO:0007669"/>
    <property type="project" value="InterPro"/>
</dbReference>
<organism evidence="2 3">
    <name type="scientific">Leptospira fletcheri</name>
    <dbReference type="NCBI Taxonomy" id="2484981"/>
    <lineage>
        <taxon>Bacteria</taxon>
        <taxon>Pseudomonadati</taxon>
        <taxon>Spirochaetota</taxon>
        <taxon>Spirochaetia</taxon>
        <taxon>Leptospirales</taxon>
        <taxon>Leptospiraceae</taxon>
        <taxon>Leptospira</taxon>
    </lineage>
</organism>
<dbReference type="InterPro" id="IPR006135">
    <property type="entry name" value="T3SS_substrate_exporter"/>
</dbReference>
<dbReference type="Pfam" id="PF01312">
    <property type="entry name" value="Bac_export_2"/>
    <property type="match status" value="1"/>
</dbReference>
<dbReference type="PANTHER" id="PTHR30531">
    <property type="entry name" value="FLAGELLAR BIOSYNTHETIC PROTEIN FLHB"/>
    <property type="match status" value="1"/>
</dbReference>
<dbReference type="EMBL" id="RQET01000010">
    <property type="protein sequence ID" value="TGK08696.1"/>
    <property type="molecule type" value="Genomic_DNA"/>
</dbReference>
<evidence type="ECO:0000256" key="1">
    <source>
        <dbReference type="ARBA" id="ARBA00010690"/>
    </source>
</evidence>
<gene>
    <name evidence="2" type="ORF">EHO60_14020</name>
</gene>
<evidence type="ECO:0000313" key="3">
    <source>
        <dbReference type="Proteomes" id="UP000298458"/>
    </source>
</evidence>
<reference evidence="2" key="1">
    <citation type="journal article" date="2019" name="PLoS Negl. Trop. Dis.">
        <title>Revisiting the worldwide diversity of Leptospira species in the environment.</title>
        <authorList>
            <person name="Vincent A.T."/>
            <person name="Schiettekatte O."/>
            <person name="Bourhy P."/>
            <person name="Veyrier F.J."/>
            <person name="Picardeau M."/>
        </authorList>
    </citation>
    <scope>NUCLEOTIDE SEQUENCE [LARGE SCALE GENOMIC DNA]</scope>
    <source>
        <strain evidence="2">SSW15</strain>
    </source>
</reference>
<dbReference type="InterPro" id="IPR029025">
    <property type="entry name" value="T3SS_substrate_exporter_C"/>
</dbReference>
<proteinExistence type="inferred from homology"/>
<protein>
    <recommendedName>
        <fullName evidence="4">Flagellar biosynthesis protein FlhB</fullName>
    </recommendedName>
</protein>
<keyword evidence="3" id="KW-1185">Reference proteome</keyword>
<dbReference type="Proteomes" id="UP000298458">
    <property type="component" value="Unassembled WGS sequence"/>
</dbReference>
<dbReference type="Gene3D" id="3.40.1690.10">
    <property type="entry name" value="secretion proteins EscU"/>
    <property type="match status" value="1"/>
</dbReference>
<dbReference type="SUPFAM" id="SSF160544">
    <property type="entry name" value="EscU C-terminal domain-like"/>
    <property type="match status" value="1"/>
</dbReference>
<dbReference type="AlphaFoldDB" id="A0A4R9GAB8"/>
<dbReference type="OrthoDB" id="9810419at2"/>